<dbReference type="PANTHER" id="PTHR15040:SF1">
    <property type="entry name" value="DERMATOPONTIN-LIKE ISOFORM X1"/>
    <property type="match status" value="1"/>
</dbReference>
<dbReference type="Pfam" id="PF14704">
    <property type="entry name" value="DERM"/>
    <property type="match status" value="1"/>
</dbReference>
<evidence type="ECO:0000313" key="7">
    <source>
        <dbReference type="Proteomes" id="UP000762676"/>
    </source>
</evidence>
<dbReference type="GO" id="GO:0030199">
    <property type="term" value="P:collagen fibril organization"/>
    <property type="evidence" value="ECO:0007669"/>
    <property type="project" value="TreeGrafter"/>
</dbReference>
<reference evidence="6 7" key="1">
    <citation type="journal article" date="2021" name="Elife">
        <title>Chloroplast acquisition without the gene transfer in kleptoplastic sea slugs, Plakobranchus ocellatus.</title>
        <authorList>
            <person name="Maeda T."/>
            <person name="Takahashi S."/>
            <person name="Yoshida T."/>
            <person name="Shimamura S."/>
            <person name="Takaki Y."/>
            <person name="Nagai Y."/>
            <person name="Toyoda A."/>
            <person name="Suzuki Y."/>
            <person name="Arimoto A."/>
            <person name="Ishii H."/>
            <person name="Satoh N."/>
            <person name="Nishiyama T."/>
            <person name="Hasebe M."/>
            <person name="Maruyama T."/>
            <person name="Minagawa J."/>
            <person name="Obokata J."/>
            <person name="Shigenobu S."/>
        </authorList>
    </citation>
    <scope>NUCLEOTIDE SEQUENCE [LARGE SCALE GENOMIC DNA]</scope>
</reference>
<evidence type="ECO:0000256" key="3">
    <source>
        <dbReference type="ARBA" id="ARBA00022525"/>
    </source>
</evidence>
<keyword evidence="3" id="KW-0964">Secreted</keyword>
<proteinExistence type="inferred from homology"/>
<gene>
    <name evidence="6" type="ORF">ElyMa_001850700</name>
</gene>
<feature type="signal peptide" evidence="5">
    <location>
        <begin position="1"/>
        <end position="23"/>
    </location>
</feature>
<dbReference type="PANTHER" id="PTHR15040">
    <property type="entry name" value="DERMATOPONTIN-RELATED"/>
    <property type="match status" value="1"/>
</dbReference>
<keyword evidence="5" id="KW-0732">Signal</keyword>
<feature type="chain" id="PRO_5043932418" evidence="5">
    <location>
        <begin position="24"/>
        <end position="185"/>
    </location>
</feature>
<accession>A0AAV4ELJ9</accession>
<dbReference type="AlphaFoldDB" id="A0AAV4ELJ9"/>
<keyword evidence="7" id="KW-1185">Reference proteome</keyword>
<dbReference type="GO" id="GO:0005615">
    <property type="term" value="C:extracellular space"/>
    <property type="evidence" value="ECO:0007669"/>
    <property type="project" value="TreeGrafter"/>
</dbReference>
<dbReference type="InterPro" id="IPR026645">
    <property type="entry name" value="Dermatopontin"/>
</dbReference>
<keyword evidence="4" id="KW-1015">Disulfide bond</keyword>
<comment type="caution">
    <text evidence="6">The sequence shown here is derived from an EMBL/GenBank/DDBJ whole genome shotgun (WGS) entry which is preliminary data.</text>
</comment>
<dbReference type="EMBL" id="BMAT01003747">
    <property type="protein sequence ID" value="GFR61580.1"/>
    <property type="molecule type" value="Genomic_DNA"/>
</dbReference>
<name>A0AAV4ELJ9_9GAST</name>
<dbReference type="Proteomes" id="UP000762676">
    <property type="component" value="Unassembled WGS sequence"/>
</dbReference>
<sequence length="185" mass="21626">MSAMLLKLSVLALTALVLNKVKADENSGEINFNNDFDGELNFECPANEVFYSIYSVHDNNYEDRRWRFTCRQAPAGATPGRCSWTGDYVNTWDEPVSYVCPRNWVLAGVHSYHSNDAEDRRWKFKCCKDSNYLTYSCDLTSYRNNWDEELRYIVPNGKVIAGWFSVHDNDKEDRRLKLLECSYRE</sequence>
<dbReference type="GO" id="GO:0031012">
    <property type="term" value="C:extracellular matrix"/>
    <property type="evidence" value="ECO:0007669"/>
    <property type="project" value="TreeGrafter"/>
</dbReference>
<organism evidence="6 7">
    <name type="scientific">Elysia marginata</name>
    <dbReference type="NCBI Taxonomy" id="1093978"/>
    <lineage>
        <taxon>Eukaryota</taxon>
        <taxon>Metazoa</taxon>
        <taxon>Spiralia</taxon>
        <taxon>Lophotrochozoa</taxon>
        <taxon>Mollusca</taxon>
        <taxon>Gastropoda</taxon>
        <taxon>Heterobranchia</taxon>
        <taxon>Euthyneura</taxon>
        <taxon>Panpulmonata</taxon>
        <taxon>Sacoglossa</taxon>
        <taxon>Placobranchoidea</taxon>
        <taxon>Plakobranchidae</taxon>
        <taxon>Elysia</taxon>
    </lineage>
</organism>
<comment type="subcellular location">
    <subcellularLocation>
        <location evidence="1">Secreted</location>
    </subcellularLocation>
</comment>
<comment type="similarity">
    <text evidence="2">Belongs to the dermatopontin family.</text>
</comment>
<protein>
    <submittedName>
        <fullName evidence="6">Hemagglutinin/amebocyte aggregation factor</fullName>
    </submittedName>
</protein>
<evidence type="ECO:0000256" key="4">
    <source>
        <dbReference type="ARBA" id="ARBA00023157"/>
    </source>
</evidence>
<evidence type="ECO:0000256" key="2">
    <source>
        <dbReference type="ARBA" id="ARBA00008712"/>
    </source>
</evidence>
<evidence type="ECO:0000256" key="1">
    <source>
        <dbReference type="ARBA" id="ARBA00004613"/>
    </source>
</evidence>
<evidence type="ECO:0000313" key="6">
    <source>
        <dbReference type="EMBL" id="GFR61580.1"/>
    </source>
</evidence>
<evidence type="ECO:0000256" key="5">
    <source>
        <dbReference type="SAM" id="SignalP"/>
    </source>
</evidence>